<feature type="region of interest" description="Disordered" evidence="5">
    <location>
        <begin position="669"/>
        <end position="697"/>
    </location>
</feature>
<evidence type="ECO:0000256" key="5">
    <source>
        <dbReference type="SAM" id="MobiDB-lite"/>
    </source>
</evidence>
<gene>
    <name evidence="8" type="ORF">EV190_104200</name>
</gene>
<feature type="domain" description="Integral membrane bound transporter" evidence="7">
    <location>
        <begin position="385"/>
        <end position="509"/>
    </location>
</feature>
<feature type="transmembrane region" description="Helical" evidence="6">
    <location>
        <begin position="92"/>
        <end position="112"/>
    </location>
</feature>
<evidence type="ECO:0000256" key="4">
    <source>
        <dbReference type="ARBA" id="ARBA00023136"/>
    </source>
</evidence>
<feature type="transmembrane region" description="Helical" evidence="6">
    <location>
        <begin position="174"/>
        <end position="192"/>
    </location>
</feature>
<dbReference type="InterPro" id="IPR049453">
    <property type="entry name" value="Memb_transporter_dom"/>
</dbReference>
<feature type="transmembrane region" description="Helical" evidence="6">
    <location>
        <begin position="429"/>
        <end position="454"/>
    </location>
</feature>
<proteinExistence type="predicted"/>
<dbReference type="GO" id="GO:0016020">
    <property type="term" value="C:membrane"/>
    <property type="evidence" value="ECO:0007669"/>
    <property type="project" value="UniProtKB-SubCell"/>
</dbReference>
<evidence type="ECO:0000313" key="9">
    <source>
        <dbReference type="Proteomes" id="UP000295281"/>
    </source>
</evidence>
<keyword evidence="3 6" id="KW-1133">Transmembrane helix</keyword>
<feature type="transmembrane region" description="Helical" evidence="6">
    <location>
        <begin position="118"/>
        <end position="137"/>
    </location>
</feature>
<accession>A0A4R6V0I1</accession>
<evidence type="ECO:0000256" key="1">
    <source>
        <dbReference type="ARBA" id="ARBA00004141"/>
    </source>
</evidence>
<dbReference type="Pfam" id="PF13515">
    <property type="entry name" value="FUSC_2"/>
    <property type="match status" value="1"/>
</dbReference>
<organism evidence="8 9">
    <name type="scientific">Actinorugispora endophytica</name>
    <dbReference type="NCBI Taxonomy" id="1605990"/>
    <lineage>
        <taxon>Bacteria</taxon>
        <taxon>Bacillati</taxon>
        <taxon>Actinomycetota</taxon>
        <taxon>Actinomycetes</taxon>
        <taxon>Streptosporangiales</taxon>
        <taxon>Nocardiopsidaceae</taxon>
        <taxon>Actinorugispora</taxon>
    </lineage>
</organism>
<keyword evidence="9" id="KW-1185">Reference proteome</keyword>
<evidence type="ECO:0000256" key="2">
    <source>
        <dbReference type="ARBA" id="ARBA00022692"/>
    </source>
</evidence>
<feature type="transmembrane region" description="Helical" evidence="6">
    <location>
        <begin position="497"/>
        <end position="515"/>
    </location>
</feature>
<protein>
    <submittedName>
        <fullName evidence="8">Putative membrane protein YccC</fullName>
    </submittedName>
</protein>
<feature type="region of interest" description="Disordered" evidence="5">
    <location>
        <begin position="331"/>
        <end position="353"/>
    </location>
</feature>
<feature type="transmembrane region" description="Helical" evidence="6">
    <location>
        <begin position="149"/>
        <end position="168"/>
    </location>
</feature>
<sequence length="697" mass="74767">MHDQGASGGGNGYEWRPPGRVRAKVSEWPRQRIDPHALFGLATGRWAWTAGLRAAVAMSTSFALVSFLFDPAAGSLAALGSMTALYEKNTPYAHRAVSLALVAAGFVVSVALGSLSSFSLWTAAAAIGLVAGVATWACQSLRVDPPGPFFFVLVCAITTIVPSGIGAVPQHAGVAAIGAGIGWLVSMSGALFRARNPENRAVAAAFRQLGALLRAIGTPRLDHVQHQASLAVSTAWRIMLQAQTRGYRDTARAARLRALLRWVSDIHLTATEVALSRSEPLPGAAADFADELARAVGRPDLAPSPDALDEARKGLRPRSFESRLYSHLARAAQSARKREHEEEGRGAGLHDRRTPPVLDALRSGLSRESLTRPTALRMGITVTAAGMLAILLGFDRFYWVSITAASVLQGGNVVLTANRSAQRALGTAIGVVIGAGILTLDPPLAVVIVGASLLQGLAQMVIARNFFYASIALTPMALMVAYTAAPYPVDQLVQARLVDTVVGSFVGVLGALLLWRSASAARLPQTIATALETSRSVMVEALDPDVRITPERRYRLRRDLRRDLVSLRGVYDSAVGDVPRAEHTRPLWPVVIATQRTGYLALSALALEDPPPASHITLQRLDLAFRELGAALEQRRAPRLGALPRLADYPRVNLELRALATAMRTAMATDERDAAAEEQRRVQREQRRAREEILGDL</sequence>
<keyword evidence="2 6" id="KW-0812">Transmembrane</keyword>
<name>A0A4R6V0I1_9ACTN</name>
<evidence type="ECO:0000259" key="7">
    <source>
        <dbReference type="Pfam" id="PF13515"/>
    </source>
</evidence>
<evidence type="ECO:0000256" key="3">
    <source>
        <dbReference type="ARBA" id="ARBA00022989"/>
    </source>
</evidence>
<keyword evidence="4 6" id="KW-0472">Membrane</keyword>
<reference evidence="8 9" key="1">
    <citation type="submission" date="2019-03" db="EMBL/GenBank/DDBJ databases">
        <title>Genomic Encyclopedia of Type Strains, Phase IV (KMG-IV): sequencing the most valuable type-strain genomes for metagenomic binning, comparative biology and taxonomic classification.</title>
        <authorList>
            <person name="Goeker M."/>
        </authorList>
    </citation>
    <scope>NUCLEOTIDE SEQUENCE [LARGE SCALE GENOMIC DNA]</scope>
    <source>
        <strain evidence="8 9">DSM 46770</strain>
    </source>
</reference>
<dbReference type="EMBL" id="SNYN01000004">
    <property type="protein sequence ID" value="TDQ53410.1"/>
    <property type="molecule type" value="Genomic_DNA"/>
</dbReference>
<dbReference type="RefSeq" id="WP_394345501.1">
    <property type="nucleotide sequence ID" value="NZ_SNYN01000004.1"/>
</dbReference>
<dbReference type="Proteomes" id="UP000295281">
    <property type="component" value="Unassembled WGS sequence"/>
</dbReference>
<evidence type="ECO:0000256" key="6">
    <source>
        <dbReference type="SAM" id="Phobius"/>
    </source>
</evidence>
<dbReference type="AlphaFoldDB" id="A0A4R6V0I1"/>
<comment type="caution">
    <text evidence="8">The sequence shown here is derived from an EMBL/GenBank/DDBJ whole genome shotgun (WGS) entry which is preliminary data.</text>
</comment>
<feature type="transmembrane region" description="Helical" evidence="6">
    <location>
        <begin position="375"/>
        <end position="392"/>
    </location>
</feature>
<feature type="transmembrane region" description="Helical" evidence="6">
    <location>
        <begin position="466"/>
        <end position="485"/>
    </location>
</feature>
<feature type="compositionally biased region" description="Basic and acidic residues" evidence="5">
    <location>
        <begin position="336"/>
        <end position="353"/>
    </location>
</feature>
<feature type="transmembrane region" description="Helical" evidence="6">
    <location>
        <begin position="54"/>
        <end position="80"/>
    </location>
</feature>
<evidence type="ECO:0000313" key="8">
    <source>
        <dbReference type="EMBL" id="TDQ53410.1"/>
    </source>
</evidence>
<comment type="subcellular location">
    <subcellularLocation>
        <location evidence="1">Membrane</location>
        <topology evidence="1">Multi-pass membrane protein</topology>
    </subcellularLocation>
</comment>